<dbReference type="Proteomes" id="UP000887565">
    <property type="component" value="Unplaced"/>
</dbReference>
<reference evidence="2" key="1">
    <citation type="submission" date="2022-11" db="UniProtKB">
        <authorList>
            <consortium name="WormBaseParasite"/>
        </authorList>
    </citation>
    <scope>IDENTIFICATION</scope>
</reference>
<dbReference type="WBParaSite" id="nRc.2.0.1.t41121-RA">
    <property type="protein sequence ID" value="nRc.2.0.1.t41121-RA"/>
    <property type="gene ID" value="nRc.2.0.1.g41121"/>
</dbReference>
<evidence type="ECO:0000313" key="1">
    <source>
        <dbReference type="Proteomes" id="UP000887565"/>
    </source>
</evidence>
<dbReference type="AlphaFoldDB" id="A0A915KQU0"/>
<sequence>MASPISNAALLLISLPHTTEELRRKSFMASAPAGPKALSHKSSSVNETRAVINASHINF</sequence>
<protein>
    <submittedName>
        <fullName evidence="2">Uncharacterized protein</fullName>
    </submittedName>
</protein>
<evidence type="ECO:0000313" key="2">
    <source>
        <dbReference type="WBParaSite" id="nRc.2.0.1.t41121-RA"/>
    </source>
</evidence>
<keyword evidence="1" id="KW-1185">Reference proteome</keyword>
<proteinExistence type="predicted"/>
<accession>A0A915KQU0</accession>
<organism evidence="1 2">
    <name type="scientific">Romanomermis culicivorax</name>
    <name type="common">Nematode worm</name>
    <dbReference type="NCBI Taxonomy" id="13658"/>
    <lineage>
        <taxon>Eukaryota</taxon>
        <taxon>Metazoa</taxon>
        <taxon>Ecdysozoa</taxon>
        <taxon>Nematoda</taxon>
        <taxon>Enoplea</taxon>
        <taxon>Dorylaimia</taxon>
        <taxon>Mermithida</taxon>
        <taxon>Mermithoidea</taxon>
        <taxon>Mermithidae</taxon>
        <taxon>Romanomermis</taxon>
    </lineage>
</organism>
<name>A0A915KQU0_ROMCU</name>